<sequence length="60" mass="6839">MAKVKNLRMARKRRERAAKDKAAADARIRHGVPKEQRGVSRLDEARASRLLDGAKLERDD</sequence>
<feature type="region of interest" description="Disordered" evidence="1">
    <location>
        <begin position="1"/>
        <end position="43"/>
    </location>
</feature>
<reference evidence="2 3" key="1">
    <citation type="submission" date="2018-08" db="EMBL/GenBank/DDBJ databases">
        <title>Erythrobacter zhengii sp.nov., a bacterium isolated from deep-sea sediment.</title>
        <authorList>
            <person name="Fang C."/>
            <person name="Wu Y.-H."/>
            <person name="Sun C."/>
            <person name="Wang H."/>
            <person name="Cheng H."/>
            <person name="Meng F.-X."/>
            <person name="Wang C.-S."/>
            <person name="Xu X.-W."/>
        </authorList>
    </citation>
    <scope>NUCLEOTIDE SEQUENCE [LARGE SCALE GENOMIC DNA]</scope>
    <source>
        <strain evidence="2 3">V18</strain>
    </source>
</reference>
<evidence type="ECO:0000256" key="1">
    <source>
        <dbReference type="SAM" id="MobiDB-lite"/>
    </source>
</evidence>
<name>A0A418NX03_9SPHN</name>
<accession>A0A418NX03</accession>
<dbReference type="AlphaFoldDB" id="A0A418NX03"/>
<dbReference type="EMBL" id="QXFL01000001">
    <property type="protein sequence ID" value="RIV89142.1"/>
    <property type="molecule type" value="Genomic_DNA"/>
</dbReference>
<dbReference type="InterPro" id="IPR025227">
    <property type="entry name" value="DUF4169"/>
</dbReference>
<evidence type="ECO:0000313" key="2">
    <source>
        <dbReference type="EMBL" id="RIV89142.1"/>
    </source>
</evidence>
<comment type="caution">
    <text evidence="2">The sequence shown here is derived from an EMBL/GenBank/DDBJ whole genome shotgun (WGS) entry which is preliminary data.</text>
</comment>
<organism evidence="2 3">
    <name type="scientific">Aurantiacibacter zhengii</name>
    <dbReference type="NCBI Taxonomy" id="2307003"/>
    <lineage>
        <taxon>Bacteria</taxon>
        <taxon>Pseudomonadati</taxon>
        <taxon>Pseudomonadota</taxon>
        <taxon>Alphaproteobacteria</taxon>
        <taxon>Sphingomonadales</taxon>
        <taxon>Erythrobacteraceae</taxon>
        <taxon>Aurantiacibacter</taxon>
    </lineage>
</organism>
<evidence type="ECO:0000313" key="3">
    <source>
        <dbReference type="Proteomes" id="UP000286576"/>
    </source>
</evidence>
<gene>
    <name evidence="2" type="ORF">D2V07_02545</name>
</gene>
<dbReference type="RefSeq" id="WP_119584420.1">
    <property type="nucleotide sequence ID" value="NZ_CAWODQ010000001.1"/>
</dbReference>
<dbReference type="Pfam" id="PF13770">
    <property type="entry name" value="DUF4169"/>
    <property type="match status" value="1"/>
</dbReference>
<dbReference type="Proteomes" id="UP000286576">
    <property type="component" value="Unassembled WGS sequence"/>
</dbReference>
<protein>
    <submittedName>
        <fullName evidence="2">DUF4169 family protein</fullName>
    </submittedName>
</protein>
<proteinExistence type="predicted"/>
<keyword evidence="3" id="KW-1185">Reference proteome</keyword>
<dbReference type="OrthoDB" id="7173889at2"/>
<feature type="compositionally biased region" description="Basic residues" evidence="1">
    <location>
        <begin position="1"/>
        <end position="16"/>
    </location>
</feature>
<feature type="compositionally biased region" description="Basic and acidic residues" evidence="1">
    <location>
        <begin position="17"/>
        <end position="43"/>
    </location>
</feature>